<name>A0A1K1LG97_9BACT</name>
<sequence length="113" mass="12479">MRDPLVKAYGHVYPVTPALYAALESALRDALNEDEDVPLLCQEGDMARISMEGAYFPEDEVVAAFRTHLTPDMQGKLDVLDMDGWRLTRHVFAGGQVKSSSAPLNNVLDYSGH</sequence>
<dbReference type="RefSeq" id="WP_072337692.1">
    <property type="nucleotide sequence ID" value="NZ_CALJDE010000025.1"/>
</dbReference>
<protein>
    <submittedName>
        <fullName evidence="1">Uncharacterized protein</fullName>
    </submittedName>
</protein>
<gene>
    <name evidence="1" type="ORF">DESPIGER_1893</name>
</gene>
<keyword evidence="2" id="KW-1185">Reference proteome</keyword>
<dbReference type="OrthoDB" id="5456323at2"/>
<dbReference type="AlphaFoldDB" id="A0A1K1LG97"/>
<dbReference type="EMBL" id="LT630450">
    <property type="protein sequence ID" value="SFV73722.1"/>
    <property type="molecule type" value="Genomic_DNA"/>
</dbReference>
<dbReference type="Proteomes" id="UP000186323">
    <property type="component" value="Chromosome I"/>
</dbReference>
<reference evidence="2" key="1">
    <citation type="submission" date="2016-10" db="EMBL/GenBank/DDBJ databases">
        <authorList>
            <person name="Wegmann U."/>
        </authorList>
    </citation>
    <scope>NUCLEOTIDE SEQUENCE [LARGE SCALE GENOMIC DNA]</scope>
</reference>
<evidence type="ECO:0000313" key="1">
    <source>
        <dbReference type="EMBL" id="SFV73722.1"/>
    </source>
</evidence>
<dbReference type="KEGG" id="dpg:DESPIGER_1893"/>
<organism evidence="1 2">
    <name type="scientific">Desulfovibrio piger</name>
    <dbReference type="NCBI Taxonomy" id="901"/>
    <lineage>
        <taxon>Bacteria</taxon>
        <taxon>Pseudomonadati</taxon>
        <taxon>Thermodesulfobacteriota</taxon>
        <taxon>Desulfovibrionia</taxon>
        <taxon>Desulfovibrionales</taxon>
        <taxon>Desulfovibrionaceae</taxon>
        <taxon>Desulfovibrio</taxon>
    </lineage>
</organism>
<evidence type="ECO:0000313" key="2">
    <source>
        <dbReference type="Proteomes" id="UP000186323"/>
    </source>
</evidence>
<proteinExistence type="predicted"/>
<accession>A0A1K1LG97</accession>